<dbReference type="InterPro" id="IPR000531">
    <property type="entry name" value="Beta-barrel_TonB"/>
</dbReference>
<dbReference type="SUPFAM" id="SSF49464">
    <property type="entry name" value="Carboxypeptidase regulatory domain-like"/>
    <property type="match status" value="1"/>
</dbReference>
<dbReference type="AlphaFoldDB" id="A0A6N8JCH0"/>
<keyword evidence="2" id="KW-0472">Membrane</keyword>
<dbReference type="InterPro" id="IPR023996">
    <property type="entry name" value="TonB-dep_OMP_SusC/RagA"/>
</dbReference>
<dbReference type="Gene3D" id="2.60.40.1120">
    <property type="entry name" value="Carboxypeptidase-like, regulatory domain"/>
    <property type="match status" value="1"/>
</dbReference>
<comment type="caution">
    <text evidence="5">The sequence shown here is derived from an EMBL/GenBank/DDBJ whole genome shotgun (WGS) entry which is preliminary data.</text>
</comment>
<dbReference type="InterPro" id="IPR037066">
    <property type="entry name" value="Plug_dom_sf"/>
</dbReference>
<keyword evidence="6" id="KW-1185">Reference proteome</keyword>
<accession>A0A6N8JCH0</accession>
<dbReference type="SUPFAM" id="SSF56935">
    <property type="entry name" value="Porins"/>
    <property type="match status" value="1"/>
</dbReference>
<evidence type="ECO:0000313" key="6">
    <source>
        <dbReference type="Proteomes" id="UP000468388"/>
    </source>
</evidence>
<evidence type="ECO:0000256" key="2">
    <source>
        <dbReference type="ARBA" id="ARBA00023136"/>
    </source>
</evidence>
<feature type="domain" description="TonB-dependent receptor-like beta-barrel" evidence="4">
    <location>
        <begin position="439"/>
        <end position="997"/>
    </location>
</feature>
<reference evidence="5 6" key="1">
    <citation type="submission" date="2019-12" db="EMBL/GenBank/DDBJ databases">
        <title>The draft genomic sequence of strain Chitinophaga oryziterrae JCM 16595.</title>
        <authorList>
            <person name="Zhang X."/>
        </authorList>
    </citation>
    <scope>NUCLEOTIDE SEQUENCE [LARGE SCALE GENOMIC DNA]</scope>
    <source>
        <strain evidence="5 6">JCM 16595</strain>
    </source>
</reference>
<dbReference type="Gene3D" id="2.40.170.20">
    <property type="entry name" value="TonB-dependent receptor, beta-barrel domain"/>
    <property type="match status" value="1"/>
</dbReference>
<dbReference type="Proteomes" id="UP000468388">
    <property type="component" value="Unassembled WGS sequence"/>
</dbReference>
<dbReference type="InterPro" id="IPR008969">
    <property type="entry name" value="CarboxyPept-like_regulatory"/>
</dbReference>
<gene>
    <name evidence="5" type="ORF">GO495_20105</name>
</gene>
<dbReference type="InterPro" id="IPR036942">
    <property type="entry name" value="Beta-barrel_TonB_sf"/>
</dbReference>
<organism evidence="5 6">
    <name type="scientific">Chitinophaga oryziterrae</name>
    <dbReference type="NCBI Taxonomy" id="1031224"/>
    <lineage>
        <taxon>Bacteria</taxon>
        <taxon>Pseudomonadati</taxon>
        <taxon>Bacteroidota</taxon>
        <taxon>Chitinophagia</taxon>
        <taxon>Chitinophagales</taxon>
        <taxon>Chitinophagaceae</taxon>
        <taxon>Chitinophaga</taxon>
    </lineage>
</organism>
<dbReference type="NCBIfam" id="TIGR04056">
    <property type="entry name" value="OMP_RagA_SusC"/>
    <property type="match status" value="1"/>
</dbReference>
<dbReference type="Pfam" id="PF13715">
    <property type="entry name" value="CarbopepD_reg_2"/>
    <property type="match status" value="1"/>
</dbReference>
<name>A0A6N8JCH0_9BACT</name>
<evidence type="ECO:0000313" key="5">
    <source>
        <dbReference type="EMBL" id="MVT42910.1"/>
    </source>
</evidence>
<dbReference type="GO" id="GO:0009279">
    <property type="term" value="C:cell outer membrane"/>
    <property type="evidence" value="ECO:0007669"/>
    <property type="project" value="UniProtKB-SubCell"/>
</dbReference>
<dbReference type="Pfam" id="PF00593">
    <property type="entry name" value="TonB_dep_Rec_b-barrel"/>
    <property type="match status" value="1"/>
</dbReference>
<protein>
    <submittedName>
        <fullName evidence="5">SusC/RagA family TonB-linked outer membrane protein</fullName>
    </submittedName>
</protein>
<evidence type="ECO:0000256" key="1">
    <source>
        <dbReference type="ARBA" id="ARBA00004442"/>
    </source>
</evidence>
<dbReference type="EMBL" id="WRXO01000006">
    <property type="protein sequence ID" value="MVT42910.1"/>
    <property type="molecule type" value="Genomic_DNA"/>
</dbReference>
<keyword evidence="3" id="KW-0998">Cell outer membrane</keyword>
<proteinExistence type="predicted"/>
<evidence type="ECO:0000259" key="4">
    <source>
        <dbReference type="Pfam" id="PF00593"/>
    </source>
</evidence>
<sequence>MWMTTKIISMRYWYYNICLIGVISLWVLPQTTFAFQSPKDTIVHPGWANGTVVNEFNEPLAGVKVSAKNNSNTVLTDKNGHFEIDVPAGSMLVFTWKDYYTKEVKADHSITVQLTDAFLKSPKQVDMLYERIDRSKVLGSVSTIYTNQLTTTPASLYVYAFPGQLAGVYTKQNSGFTSFNLSDISSPSVIGQTLVNGNSNNNRSTDNAEISLNVRGQSPITVIDGVQREISSIDPESIESISVLKDGLSTLLLGNNSSHPVILVTTRRGEPGRPHITFTAQTGTQQPLGMPKPLPAYQYAYLLNETLTSDGKPALYSADDFNAYKQHTDPYGHPDVNWFKTLLRDNSPISNYKLNVNGGSNIARYSVSLSYFDQEGIFKTSPAVNYSTNNSLKRYIINSDVAVQVNKNLNVDLQLFGRVQNTREPGNDYTSLLSAIYSTPNNAYPVYNPNGSFGGNNIGGNTGPYSNNLLSRSQFSGYTQNNTNDILANVDLNYNLNSVLQGLSAKLKGNLSYQSITGLDRSLQNPSYAYIDSSYVVYGSTSAQNNIFRTVFTSRQSYAQFSLNYDRTFNKSSVNAQAMYDRKSIVANYDLASNTTNAGIRAGYDYDQKYFINATLIGSGNNRYPPGNQWGLFYGAGLGWEMGREDFIREHLSWINGWKWRATYAKTGNANIDLNAALYYAYSQTYASSNIGKNYQVGTGYTNVYYQYEGTLANPYISWEKGSKFDVGTDISFMHDHLQLTADYYHDVYSGILGYRGNSVALLGTAWPLENIGKNLYQGVELSLTYNNHVGNFNYFVTANGNLAYSKILFSDELATPYAWNRRTGLPVTGTFYGYTALGLYQNTEDAASSAHIAGYTPQPGDIKYKDLNGDGVIDDFDQSTIGGKKPLAFFGLTMGANYKGFNVSFVLQGVANRQINVQNNVIDHFGLDFSTTSGQAYESATGRWTPETADKATLPRLAVSAANNNSMFSTFYLKSGNYVRLRNAEIGYSLPYSLLKRLRISGLKIFVDGENIFTIAGFKGMDTEVMPYNYPIQRVVSAGVSIKL</sequence>
<evidence type="ECO:0000256" key="3">
    <source>
        <dbReference type="ARBA" id="ARBA00023237"/>
    </source>
</evidence>
<comment type="subcellular location">
    <subcellularLocation>
        <location evidence="1">Cell outer membrane</location>
    </subcellularLocation>
</comment>
<dbReference type="Gene3D" id="2.170.130.10">
    <property type="entry name" value="TonB-dependent receptor, plug domain"/>
    <property type="match status" value="1"/>
</dbReference>